<keyword evidence="8" id="KW-1185">Reference proteome</keyword>
<dbReference type="InterPro" id="IPR011623">
    <property type="entry name" value="7TMR_DISM_rcpt_extracell_dom1"/>
</dbReference>
<reference evidence="7 8" key="1">
    <citation type="submission" date="2023-10" db="EMBL/GenBank/DDBJ databases">
        <title>Complete genome sequence of Shewanella sp. DAU334.</title>
        <authorList>
            <person name="Lee Y.-S."/>
            <person name="Jeong H.-R."/>
            <person name="Hwang E.-J."/>
            <person name="Choi Y.-L."/>
            <person name="Kim G.-D."/>
        </authorList>
    </citation>
    <scope>NUCLEOTIDE SEQUENCE [LARGE SCALE GENOMIC DNA]</scope>
    <source>
        <strain evidence="7 8">DAU334</strain>
    </source>
</reference>
<feature type="transmembrane region" description="Helical" evidence="4">
    <location>
        <begin position="335"/>
        <end position="356"/>
    </location>
</feature>
<evidence type="ECO:0000256" key="4">
    <source>
        <dbReference type="SAM" id="Phobius"/>
    </source>
</evidence>
<feature type="coiled-coil region" evidence="3">
    <location>
        <begin position="427"/>
        <end position="457"/>
    </location>
</feature>
<dbReference type="PANTHER" id="PTHR45138:SF9">
    <property type="entry name" value="DIGUANYLATE CYCLASE DGCM-RELATED"/>
    <property type="match status" value="1"/>
</dbReference>
<feature type="transmembrane region" description="Helical" evidence="4">
    <location>
        <begin position="212"/>
        <end position="237"/>
    </location>
</feature>
<dbReference type="InterPro" id="IPR000160">
    <property type="entry name" value="GGDEF_dom"/>
</dbReference>
<organism evidence="7 8">
    <name type="scientific">Shewanella youngdeokensis</name>
    <dbReference type="NCBI Taxonomy" id="2999068"/>
    <lineage>
        <taxon>Bacteria</taxon>
        <taxon>Pseudomonadati</taxon>
        <taxon>Pseudomonadota</taxon>
        <taxon>Gammaproteobacteria</taxon>
        <taxon>Alteromonadales</taxon>
        <taxon>Shewanellaceae</taxon>
        <taxon>Shewanella</taxon>
    </lineage>
</organism>
<dbReference type="InterPro" id="IPR043128">
    <property type="entry name" value="Rev_trsase/Diguanyl_cyclase"/>
</dbReference>
<comment type="catalytic activity">
    <reaction evidence="2">
        <text>2 GTP = 3',3'-c-di-GMP + 2 diphosphate</text>
        <dbReference type="Rhea" id="RHEA:24898"/>
        <dbReference type="ChEBI" id="CHEBI:33019"/>
        <dbReference type="ChEBI" id="CHEBI:37565"/>
        <dbReference type="ChEBI" id="CHEBI:58805"/>
        <dbReference type="EC" id="2.7.7.65"/>
    </reaction>
</comment>
<dbReference type="InterPro" id="IPR050469">
    <property type="entry name" value="Diguanylate_Cyclase"/>
</dbReference>
<keyword evidence="4" id="KW-1133">Transmembrane helix</keyword>
<sequence>MSIFSRWVSIALLFVSTFACADLSLTLNSTTPNEQPLKHWLYYTPAQIENDISQIHRLPSSSWEQLTPDKINGIGNKDFWVKVNIRSRNIKLEDKILHIGNPNLDLIDLYHFKQGRLANQIVMGDSIPFSQRPIISNDFAYPFTSSNNEYHTLYLRIKTSGSASLPITLWTADSYFQQAEKESLKYGFQIGVLTAIGIFSLFIALTSHSFSYTYYAGYVLSITLTVACLHGVAFRFLWPTFPIMQAFIYPALTCLSMAFAFLFSEKIMQLKYHSQPMLRVCRAGAGISFLLLLVGLALNYNLSLTIDIICVMITSLLLMYISLVQAFRGQKLAKLFAIGWVGMMLGALLSGMMYLGYIDLGMKFKTPFILGLSIEVVFMAALLAIRYNDERLSKLRIQQDALIQAERIKQTRDEALRMEARSSEQLAQMVQERTLELEIALRELNEANQKLTEQTTVDSLTGVKNRNLFDKRMIAEGLISRRQQTPMAILMLDIDRFKTINDTYGHLAGDQALRVIAEELKKKLKRPTDLVSRFGGEEFAIILPNTNQDGALQVAESIRLAIFELPIRWGEISIPLTVSIGVSAEIVSSEQHTNLLLEQADKALYRAKNEGRNRVIPFNLEQS</sequence>
<dbReference type="EMBL" id="CP136522">
    <property type="protein sequence ID" value="WOT04827.1"/>
    <property type="molecule type" value="Genomic_DNA"/>
</dbReference>
<feature type="transmembrane region" description="Helical" evidence="4">
    <location>
        <begin position="186"/>
        <end position="205"/>
    </location>
</feature>
<evidence type="ECO:0000256" key="5">
    <source>
        <dbReference type="SAM" id="SignalP"/>
    </source>
</evidence>
<dbReference type="Pfam" id="PF00990">
    <property type="entry name" value="GGDEF"/>
    <property type="match status" value="1"/>
</dbReference>
<name>A0ABZ0JY93_9GAMM</name>
<evidence type="ECO:0000256" key="2">
    <source>
        <dbReference type="ARBA" id="ARBA00034247"/>
    </source>
</evidence>
<feature type="transmembrane region" description="Helical" evidence="4">
    <location>
        <begin position="243"/>
        <end position="264"/>
    </location>
</feature>
<dbReference type="PROSITE" id="PS50887">
    <property type="entry name" value="GGDEF"/>
    <property type="match status" value="1"/>
</dbReference>
<dbReference type="PROSITE" id="PS51257">
    <property type="entry name" value="PROKAR_LIPOPROTEIN"/>
    <property type="match status" value="1"/>
</dbReference>
<feature type="signal peptide" evidence="5">
    <location>
        <begin position="1"/>
        <end position="21"/>
    </location>
</feature>
<evidence type="ECO:0000256" key="1">
    <source>
        <dbReference type="ARBA" id="ARBA00012528"/>
    </source>
</evidence>
<feature type="transmembrane region" description="Helical" evidence="4">
    <location>
        <begin position="276"/>
        <end position="298"/>
    </location>
</feature>
<dbReference type="Proteomes" id="UP001529491">
    <property type="component" value="Chromosome"/>
</dbReference>
<keyword evidence="4" id="KW-0812">Transmembrane</keyword>
<dbReference type="RefSeq" id="WP_310472463.1">
    <property type="nucleotide sequence ID" value="NZ_CP136522.1"/>
</dbReference>
<keyword evidence="4" id="KW-0472">Membrane</keyword>
<gene>
    <name evidence="7" type="ORF">RGE70_16150</name>
</gene>
<feature type="chain" id="PRO_5046920711" description="diguanylate cyclase" evidence="5">
    <location>
        <begin position="22"/>
        <end position="623"/>
    </location>
</feature>
<dbReference type="EC" id="2.7.7.65" evidence="1"/>
<dbReference type="CDD" id="cd01949">
    <property type="entry name" value="GGDEF"/>
    <property type="match status" value="1"/>
</dbReference>
<accession>A0ABZ0JY93</accession>
<feature type="domain" description="GGDEF" evidence="6">
    <location>
        <begin position="485"/>
        <end position="620"/>
    </location>
</feature>
<keyword evidence="7" id="KW-0808">Transferase</keyword>
<protein>
    <recommendedName>
        <fullName evidence="1">diguanylate cyclase</fullName>
        <ecNumber evidence="1">2.7.7.65</ecNumber>
    </recommendedName>
</protein>
<dbReference type="Gene3D" id="2.60.40.2380">
    <property type="match status" value="1"/>
</dbReference>
<dbReference type="InterPro" id="IPR029787">
    <property type="entry name" value="Nucleotide_cyclase"/>
</dbReference>
<keyword evidence="7" id="KW-0548">Nucleotidyltransferase</keyword>
<evidence type="ECO:0000313" key="7">
    <source>
        <dbReference type="EMBL" id="WOT04827.1"/>
    </source>
</evidence>
<dbReference type="Pfam" id="PF07695">
    <property type="entry name" value="7TMR-DISM_7TM"/>
    <property type="match status" value="1"/>
</dbReference>
<keyword evidence="3" id="KW-0175">Coiled coil</keyword>
<dbReference type="PANTHER" id="PTHR45138">
    <property type="entry name" value="REGULATORY COMPONENTS OF SENSORY TRANSDUCTION SYSTEM"/>
    <property type="match status" value="1"/>
</dbReference>
<evidence type="ECO:0000259" key="6">
    <source>
        <dbReference type="PROSITE" id="PS50887"/>
    </source>
</evidence>
<dbReference type="InterPro" id="IPR011622">
    <property type="entry name" value="7TMR_DISM_rcpt_extracell_dom2"/>
</dbReference>
<keyword evidence="5" id="KW-0732">Signal</keyword>
<dbReference type="Pfam" id="PF07696">
    <property type="entry name" value="7TMR-DISMED2"/>
    <property type="match status" value="1"/>
</dbReference>
<dbReference type="SUPFAM" id="SSF55073">
    <property type="entry name" value="Nucleotide cyclase"/>
    <property type="match status" value="1"/>
</dbReference>
<proteinExistence type="predicted"/>
<feature type="transmembrane region" description="Helical" evidence="4">
    <location>
        <begin position="304"/>
        <end position="323"/>
    </location>
</feature>
<dbReference type="Gene3D" id="3.30.70.270">
    <property type="match status" value="1"/>
</dbReference>
<dbReference type="SMART" id="SM00267">
    <property type="entry name" value="GGDEF"/>
    <property type="match status" value="1"/>
</dbReference>
<feature type="transmembrane region" description="Helical" evidence="4">
    <location>
        <begin position="368"/>
        <end position="387"/>
    </location>
</feature>
<evidence type="ECO:0000256" key="3">
    <source>
        <dbReference type="SAM" id="Coils"/>
    </source>
</evidence>
<dbReference type="GO" id="GO:0052621">
    <property type="term" value="F:diguanylate cyclase activity"/>
    <property type="evidence" value="ECO:0007669"/>
    <property type="project" value="UniProtKB-EC"/>
</dbReference>
<dbReference type="NCBIfam" id="TIGR00254">
    <property type="entry name" value="GGDEF"/>
    <property type="match status" value="1"/>
</dbReference>
<evidence type="ECO:0000313" key="8">
    <source>
        <dbReference type="Proteomes" id="UP001529491"/>
    </source>
</evidence>